<dbReference type="SUPFAM" id="SSF53901">
    <property type="entry name" value="Thiolase-like"/>
    <property type="match status" value="2"/>
</dbReference>
<feature type="domain" description="Thiolase C-terminal" evidence="1">
    <location>
        <begin position="326"/>
        <end position="435"/>
    </location>
</feature>
<dbReference type="RefSeq" id="WP_387398535.1">
    <property type="nucleotide sequence ID" value="NZ_JBIAMT010000005.1"/>
</dbReference>
<dbReference type="PANTHER" id="PTHR42870:SF1">
    <property type="entry name" value="NON-SPECIFIC LIPID-TRANSFER PROTEIN-LIKE 2"/>
    <property type="match status" value="1"/>
</dbReference>
<evidence type="ECO:0000313" key="3">
    <source>
        <dbReference type="Proteomes" id="UP001601442"/>
    </source>
</evidence>
<proteinExistence type="predicted"/>
<dbReference type="InterPro" id="IPR016039">
    <property type="entry name" value="Thiolase-like"/>
</dbReference>
<dbReference type="EMBL" id="JBIAMT010000005">
    <property type="protein sequence ID" value="MFF0499788.1"/>
    <property type="molecule type" value="Genomic_DNA"/>
</dbReference>
<protein>
    <recommendedName>
        <fullName evidence="1">Thiolase C-terminal domain-containing protein</fullName>
    </recommendedName>
</protein>
<reference evidence="2 3" key="1">
    <citation type="submission" date="2024-10" db="EMBL/GenBank/DDBJ databases">
        <title>The Natural Products Discovery Center: Release of the First 8490 Sequenced Strains for Exploring Actinobacteria Biosynthetic Diversity.</title>
        <authorList>
            <person name="Kalkreuter E."/>
            <person name="Kautsar S.A."/>
            <person name="Yang D."/>
            <person name="Bader C.D."/>
            <person name="Teijaro C.N."/>
            <person name="Fluegel L."/>
            <person name="Davis C.M."/>
            <person name="Simpson J.R."/>
            <person name="Lauterbach L."/>
            <person name="Steele A.D."/>
            <person name="Gui C."/>
            <person name="Meng S."/>
            <person name="Li G."/>
            <person name="Viehrig K."/>
            <person name="Ye F."/>
            <person name="Su P."/>
            <person name="Kiefer A.F."/>
            <person name="Nichols A."/>
            <person name="Cepeda A.J."/>
            <person name="Yan W."/>
            <person name="Fan B."/>
            <person name="Jiang Y."/>
            <person name="Adhikari A."/>
            <person name="Zheng C.-J."/>
            <person name="Schuster L."/>
            <person name="Cowan T.M."/>
            <person name="Smanski M.J."/>
            <person name="Chevrette M.G."/>
            <person name="De Carvalho L.P.S."/>
            <person name="Shen B."/>
        </authorList>
    </citation>
    <scope>NUCLEOTIDE SEQUENCE [LARGE SCALE GENOMIC DNA]</scope>
    <source>
        <strain evidence="2 3">NPDC004119</strain>
    </source>
</reference>
<organism evidence="2 3">
    <name type="scientific">Nocardia aobensis</name>
    <dbReference type="NCBI Taxonomy" id="257277"/>
    <lineage>
        <taxon>Bacteria</taxon>
        <taxon>Bacillati</taxon>
        <taxon>Actinomycetota</taxon>
        <taxon>Actinomycetes</taxon>
        <taxon>Mycobacteriales</taxon>
        <taxon>Nocardiaceae</taxon>
        <taxon>Nocardia</taxon>
    </lineage>
</organism>
<evidence type="ECO:0000259" key="1">
    <source>
        <dbReference type="Pfam" id="PF22691"/>
    </source>
</evidence>
<evidence type="ECO:0000313" key="2">
    <source>
        <dbReference type="EMBL" id="MFF0499788.1"/>
    </source>
</evidence>
<keyword evidence="3" id="KW-1185">Reference proteome</keyword>
<dbReference type="Pfam" id="PF22691">
    <property type="entry name" value="Thiolase_C_1"/>
    <property type="match status" value="1"/>
</dbReference>
<sequence length="455" mass="48757">MSATPQVRESAAGLYRISDGPEPWPYRGQVAAVGIGHSPTLRRWDGDPETCIGAWTIRAIREAIADAGVAPGDVDLIVLDRKTTGGGSPWPAGTPVPPEIAARFHTTDDPLDGVAQLSPEWLLRNMPELTGVELVIVSSMCISMVLAAAIEAVGRGLGTTCVAVKAWHNFPGRYGVRGANSEPTVTGPGKYGTAVAGANSFNTAAQFRRYLHKYGKTRDMMAPFVVNSRANGLLMPEGYWAQHDPKPITVEQYLNAKPIAEPANLLDNDIPIHAAAAYVLTTAHRAADLRQQPVYVLGHAGAGRVSGDRYDGLAPRSTVETLEETEEFAAATARRVYRSAGVTARELSFENCYDGFSFLHPFHIEGFGYAGIGRGEALDLYQTDISIAGPHPVSPSGGNIGGGRTRWWAHTDSIQQIQRRAGARQISVPANVGLSGGFMPYWSNFVVWSSTPDGP</sequence>
<comment type="caution">
    <text evidence="2">The sequence shown here is derived from an EMBL/GenBank/DDBJ whole genome shotgun (WGS) entry which is preliminary data.</text>
</comment>
<dbReference type="Proteomes" id="UP001601442">
    <property type="component" value="Unassembled WGS sequence"/>
</dbReference>
<name>A0ABW6P9F9_9NOCA</name>
<dbReference type="Gene3D" id="3.40.47.10">
    <property type="match status" value="1"/>
</dbReference>
<gene>
    <name evidence="2" type="ORF">ACFYU5_25545</name>
</gene>
<dbReference type="PANTHER" id="PTHR42870">
    <property type="entry name" value="ACETYL-COA C-ACETYLTRANSFERASE"/>
    <property type="match status" value="1"/>
</dbReference>
<dbReference type="InterPro" id="IPR055140">
    <property type="entry name" value="Thiolase_C_2"/>
</dbReference>
<accession>A0ABW6P9F9</accession>